<keyword evidence="5 8" id="KW-0378">Hydrolase</keyword>
<dbReference type="EMBL" id="STGJ01000002">
    <property type="protein sequence ID" value="TIC86131.1"/>
    <property type="molecule type" value="Genomic_DNA"/>
</dbReference>
<name>A0A4T0V438_9NEIS</name>
<evidence type="ECO:0000256" key="7">
    <source>
        <dbReference type="PIRSR" id="PIRSR001235-1"/>
    </source>
</evidence>
<dbReference type="Gene3D" id="3.40.630.10">
    <property type="entry name" value="Zn peptidases"/>
    <property type="match status" value="1"/>
</dbReference>
<feature type="binding site" evidence="7">
    <location>
        <position position="96"/>
    </location>
    <ligand>
        <name>Zn(2+)</name>
        <dbReference type="ChEBI" id="CHEBI:29105"/>
        <label>1</label>
    </ligand>
</feature>
<comment type="cofactor">
    <cofactor evidence="7">
        <name>Zn(2+)</name>
        <dbReference type="ChEBI" id="CHEBI:29105"/>
    </cofactor>
    <text evidence="7">Binds 2 Zn(2+) ions per subunit.</text>
</comment>
<evidence type="ECO:0000313" key="8">
    <source>
        <dbReference type="EMBL" id="TIC86131.1"/>
    </source>
</evidence>
<dbReference type="InterPro" id="IPR036264">
    <property type="entry name" value="Bact_exopeptidase_dim_dom"/>
</dbReference>
<feature type="binding site" evidence="7">
    <location>
        <position position="85"/>
    </location>
    <ligand>
        <name>Zn(2+)</name>
        <dbReference type="ChEBI" id="CHEBI:29105"/>
        <label>1</label>
    </ligand>
</feature>
<dbReference type="AlphaFoldDB" id="A0A4T0V438"/>
<dbReference type="RefSeq" id="WP_136551477.1">
    <property type="nucleotide sequence ID" value="NZ_STGJ01000002.1"/>
</dbReference>
<dbReference type="Pfam" id="PF01546">
    <property type="entry name" value="Peptidase_M20"/>
    <property type="match status" value="1"/>
</dbReference>
<gene>
    <name evidence="8" type="ORF">E5K04_03235</name>
</gene>
<reference evidence="8 9" key="1">
    <citation type="submission" date="2019-04" db="EMBL/GenBank/DDBJ databases">
        <title>Crenobacter sp. nov.</title>
        <authorList>
            <person name="Shi S."/>
        </authorList>
    </citation>
    <scope>NUCLEOTIDE SEQUENCE [LARGE SCALE GENOMIC DNA]</scope>
    <source>
        <strain evidence="8 9">GY 70310</strain>
    </source>
</reference>
<feature type="binding site" evidence="7">
    <location>
        <position position="96"/>
    </location>
    <ligand>
        <name>Zn(2+)</name>
        <dbReference type="ChEBI" id="CHEBI:29105"/>
        <label>2</label>
    </ligand>
</feature>
<organism evidence="8 9">
    <name type="scientific">Crenobacter intestini</name>
    <dbReference type="NCBI Taxonomy" id="2563443"/>
    <lineage>
        <taxon>Bacteria</taxon>
        <taxon>Pseudomonadati</taxon>
        <taxon>Pseudomonadota</taxon>
        <taxon>Betaproteobacteria</taxon>
        <taxon>Neisseriales</taxon>
        <taxon>Neisseriaceae</taxon>
        <taxon>Crenobacter</taxon>
    </lineage>
</organism>
<comment type="cofactor">
    <cofactor evidence="1">
        <name>Mn(2+)</name>
        <dbReference type="ChEBI" id="CHEBI:29035"/>
    </cofactor>
</comment>
<feature type="binding site" evidence="7">
    <location>
        <position position="386"/>
    </location>
    <ligand>
        <name>Zn(2+)</name>
        <dbReference type="ChEBI" id="CHEBI:29105"/>
        <label>2</label>
    </ligand>
</feature>
<keyword evidence="6" id="KW-0464">Manganese</keyword>
<keyword evidence="9" id="KW-1185">Reference proteome</keyword>
<dbReference type="SUPFAM" id="SSF53187">
    <property type="entry name" value="Zn-dependent exopeptidases"/>
    <property type="match status" value="1"/>
</dbReference>
<sequence length="432" mass="45159">MQATLPLSRPKLDGERLLEGLDTLRGFGRYGSGVRRTSFGEADLASRRWLCERMRGAGLAARIDGVGNVVGVSGKAGPALLLGSHSDTQPVGGYLDGALGVIAAIEVARALAVCPATAHLAVDVMSFVDEEGCHYGFLGSLSAAGLMTQAGLDAALSHAGVPLPELLRAAGLSARVEPLDLTRYAGFLELHIEQGPWLDDAGEAVGVVSAIVGARNLDITTHGQMNHAGSTPMARRRDAGRALIALAHELDMLLGCFAGPYTVWNFGRMEFLPGAAAIVPEEGRLRLQFRDQDEALLDRIEAAVGELVAAHDGRGGVECRLARSGEPTRAVCMDAGLREACVHAAQQLAPGAWRTMPSGALHDAGILGRVMPAAMLFVPSIGGVSHNVAEETRHEHLCLGAEALLSAVLRWAADNGRLAVGGADKQTGAMEC</sequence>
<feature type="binding site" evidence="7">
    <location>
        <position position="131"/>
    </location>
    <ligand>
        <name>Zn(2+)</name>
        <dbReference type="ChEBI" id="CHEBI:29105"/>
        <label>2</label>
    </ligand>
</feature>
<evidence type="ECO:0000256" key="5">
    <source>
        <dbReference type="ARBA" id="ARBA00022801"/>
    </source>
</evidence>
<evidence type="ECO:0000313" key="9">
    <source>
        <dbReference type="Proteomes" id="UP000308891"/>
    </source>
</evidence>
<dbReference type="OrthoDB" id="9808195at2"/>
<comment type="caution">
    <text evidence="8">The sequence shown here is derived from an EMBL/GenBank/DDBJ whole genome shotgun (WGS) entry which is preliminary data.</text>
</comment>
<dbReference type="GO" id="GO:0046872">
    <property type="term" value="F:metal ion binding"/>
    <property type="evidence" value="ECO:0007669"/>
    <property type="project" value="UniProtKB-KW"/>
</dbReference>
<keyword evidence="4 7" id="KW-0479">Metal-binding</keyword>
<comment type="similarity">
    <text evidence="2">Belongs to the peptidase M20 family.</text>
</comment>
<protein>
    <submittedName>
        <fullName evidence="8">M20 family metallo-hydrolase</fullName>
    </submittedName>
</protein>
<dbReference type="InterPro" id="IPR002933">
    <property type="entry name" value="Peptidase_M20"/>
</dbReference>
<dbReference type="InterPro" id="IPR010158">
    <property type="entry name" value="Amidase_Cbmase"/>
</dbReference>
<proteinExistence type="inferred from homology"/>
<dbReference type="PANTHER" id="PTHR32494">
    <property type="entry name" value="ALLANTOATE DEIMINASE-RELATED"/>
    <property type="match status" value="1"/>
</dbReference>
<dbReference type="Gene3D" id="3.30.70.360">
    <property type="match status" value="1"/>
</dbReference>
<comment type="subunit">
    <text evidence="3">Homodimer.</text>
</comment>
<evidence type="ECO:0000256" key="4">
    <source>
        <dbReference type="ARBA" id="ARBA00022723"/>
    </source>
</evidence>
<feature type="binding site" evidence="7">
    <location>
        <position position="191"/>
    </location>
    <ligand>
        <name>Zn(2+)</name>
        <dbReference type="ChEBI" id="CHEBI:29105"/>
        <label>1</label>
    </ligand>
</feature>
<dbReference type="NCBIfam" id="TIGR01879">
    <property type="entry name" value="hydantase"/>
    <property type="match status" value="1"/>
</dbReference>
<evidence type="ECO:0000256" key="3">
    <source>
        <dbReference type="ARBA" id="ARBA00011738"/>
    </source>
</evidence>
<dbReference type="PIRSF" id="PIRSF001235">
    <property type="entry name" value="Amidase_carbamoylase"/>
    <property type="match status" value="1"/>
</dbReference>
<evidence type="ECO:0000256" key="2">
    <source>
        <dbReference type="ARBA" id="ARBA00006153"/>
    </source>
</evidence>
<evidence type="ECO:0000256" key="1">
    <source>
        <dbReference type="ARBA" id="ARBA00001936"/>
    </source>
</evidence>
<dbReference type="GO" id="GO:0016813">
    <property type="term" value="F:hydrolase activity, acting on carbon-nitrogen (but not peptide) bonds, in linear amidines"/>
    <property type="evidence" value="ECO:0007669"/>
    <property type="project" value="InterPro"/>
</dbReference>
<dbReference type="SUPFAM" id="SSF55031">
    <property type="entry name" value="Bacterial exopeptidase dimerisation domain"/>
    <property type="match status" value="1"/>
</dbReference>
<dbReference type="Proteomes" id="UP000308891">
    <property type="component" value="Unassembled WGS sequence"/>
</dbReference>
<dbReference type="PANTHER" id="PTHR32494:SF19">
    <property type="entry name" value="ALLANTOATE DEIMINASE-RELATED"/>
    <property type="match status" value="1"/>
</dbReference>
<evidence type="ECO:0000256" key="6">
    <source>
        <dbReference type="ARBA" id="ARBA00023211"/>
    </source>
</evidence>
<accession>A0A4T0V438</accession>
<keyword evidence="7" id="KW-0862">Zinc</keyword>